<evidence type="ECO:0000259" key="6">
    <source>
        <dbReference type="PROSITE" id="PS51898"/>
    </source>
</evidence>
<dbReference type="PROSITE" id="PS51898">
    <property type="entry name" value="TYR_RECOMBINASE"/>
    <property type="match status" value="1"/>
</dbReference>
<keyword evidence="4" id="KW-0233">DNA recombination</keyword>
<keyword evidence="9" id="KW-1185">Reference proteome</keyword>
<evidence type="ECO:0000313" key="8">
    <source>
        <dbReference type="EMBL" id="MEI6002443.1"/>
    </source>
</evidence>
<feature type="domain" description="Tyr recombinase" evidence="6">
    <location>
        <begin position="245"/>
        <end position="454"/>
    </location>
</feature>
<accession>A0ABU8J4G5</accession>
<proteinExistence type="inferred from homology"/>
<feature type="domain" description="Core-binding (CB)" evidence="7">
    <location>
        <begin position="92"/>
        <end position="184"/>
    </location>
</feature>
<evidence type="ECO:0000313" key="9">
    <source>
        <dbReference type="Proteomes" id="UP001386437"/>
    </source>
</evidence>
<dbReference type="Gene3D" id="1.10.443.10">
    <property type="entry name" value="Intergrase catalytic core"/>
    <property type="match status" value="1"/>
</dbReference>
<dbReference type="PROSITE" id="PS51900">
    <property type="entry name" value="CB"/>
    <property type="match status" value="1"/>
</dbReference>
<sequence length="476" mass="54460">MIRNHSNPSRTEAVASSVLVVPVRMNLGDLPYFDGLTSLDAGSADVTVRQVRFHRDHVVDGFPLLYCAARLPDALEMNLFMEHRYRGKFLRPKTSRNRNPNGGVSLKTLKSIANSLRGFLAWLDRTDTDWREVYAAADGDRANAWLPPYRYRVHLIGDIEAGKVSRDTANLYVNHVRQFYEWAHKMRRIDRIPFLYKRIAVRKPRKDGEYDLLFSTVQDERALMIQTTDLAIPKKYRSKKAALDDGLTPYTAEELKVLFDSHYMRIDTRKLWAELALACGLRASEVTALCESAVVNPTLSSITAFPVRVTGKFNKERMVLLPRFLMHALWQYRNSAERMRRAVKWDLVHGADGSRPLFLNRSGNAINSASLTNVTSCVARELARRGIRFARSFHDLRATFATSLSRFMLEKHLPLGFIQYKLMSLMGHANFSTTQKYLNFARSVTFESQMQDWVTQIFADLRPALESEAVATKVDT</sequence>
<dbReference type="EMBL" id="JACFYJ010000112">
    <property type="protein sequence ID" value="MEI6002443.1"/>
    <property type="molecule type" value="Genomic_DNA"/>
</dbReference>
<evidence type="ECO:0000256" key="3">
    <source>
        <dbReference type="ARBA" id="ARBA00023125"/>
    </source>
</evidence>
<dbReference type="SUPFAM" id="SSF56349">
    <property type="entry name" value="DNA breaking-rejoining enzymes"/>
    <property type="match status" value="1"/>
</dbReference>
<gene>
    <name evidence="8" type="ORF">H3V53_36585</name>
</gene>
<evidence type="ECO:0000256" key="1">
    <source>
        <dbReference type="ARBA" id="ARBA00008857"/>
    </source>
</evidence>
<dbReference type="InterPro" id="IPR013762">
    <property type="entry name" value="Integrase-like_cat_sf"/>
</dbReference>
<dbReference type="CDD" id="cd00397">
    <property type="entry name" value="DNA_BRE_C"/>
    <property type="match status" value="1"/>
</dbReference>
<evidence type="ECO:0000259" key="7">
    <source>
        <dbReference type="PROSITE" id="PS51900"/>
    </source>
</evidence>
<comment type="similarity">
    <text evidence="1">Belongs to the 'phage' integrase family.</text>
</comment>
<reference evidence="8 9" key="1">
    <citation type="journal article" date="2022" name="Arch. Microbiol.">
        <title>Paraburkholderia bengalensis sp. nov. isolated from roots of Oryza sativa, IR64.</title>
        <authorList>
            <person name="Nag P."/>
            <person name="Mondal N."/>
            <person name="Sarkar J."/>
            <person name="Das S."/>
        </authorList>
    </citation>
    <scope>NUCLEOTIDE SEQUENCE [LARGE SCALE GENOMIC DNA]</scope>
    <source>
        <strain evidence="8 9">IR64_4_BI</strain>
    </source>
</reference>
<dbReference type="Pfam" id="PF00589">
    <property type="entry name" value="Phage_integrase"/>
    <property type="match status" value="1"/>
</dbReference>
<dbReference type="Proteomes" id="UP001386437">
    <property type="component" value="Unassembled WGS sequence"/>
</dbReference>
<dbReference type="PANTHER" id="PTHR30349:SF64">
    <property type="entry name" value="PROPHAGE INTEGRASE INTD-RELATED"/>
    <property type="match status" value="1"/>
</dbReference>
<keyword evidence="3 5" id="KW-0238">DNA-binding</keyword>
<dbReference type="InterPro" id="IPR044068">
    <property type="entry name" value="CB"/>
</dbReference>
<keyword evidence="2" id="KW-0229">DNA integration</keyword>
<protein>
    <submittedName>
        <fullName evidence="8">Tyrosine-type recombinase/integrase</fullName>
    </submittedName>
</protein>
<dbReference type="InterPro" id="IPR050090">
    <property type="entry name" value="Tyrosine_recombinase_XerCD"/>
</dbReference>
<dbReference type="Gene3D" id="1.10.150.130">
    <property type="match status" value="1"/>
</dbReference>
<evidence type="ECO:0000256" key="2">
    <source>
        <dbReference type="ARBA" id="ARBA00022908"/>
    </source>
</evidence>
<organism evidence="8 9">
    <name type="scientific">Paraburkholderia bengalensis</name>
    <dbReference type="NCBI Taxonomy" id="2747562"/>
    <lineage>
        <taxon>Bacteria</taxon>
        <taxon>Pseudomonadati</taxon>
        <taxon>Pseudomonadota</taxon>
        <taxon>Betaproteobacteria</taxon>
        <taxon>Burkholderiales</taxon>
        <taxon>Burkholderiaceae</taxon>
        <taxon>Paraburkholderia</taxon>
    </lineage>
</organism>
<dbReference type="InterPro" id="IPR011010">
    <property type="entry name" value="DNA_brk_join_enz"/>
</dbReference>
<dbReference type="InterPro" id="IPR002104">
    <property type="entry name" value="Integrase_catalytic"/>
</dbReference>
<evidence type="ECO:0000256" key="5">
    <source>
        <dbReference type="PROSITE-ProRule" id="PRU01248"/>
    </source>
</evidence>
<evidence type="ECO:0000256" key="4">
    <source>
        <dbReference type="ARBA" id="ARBA00023172"/>
    </source>
</evidence>
<comment type="caution">
    <text evidence="8">The sequence shown here is derived from an EMBL/GenBank/DDBJ whole genome shotgun (WGS) entry which is preliminary data.</text>
</comment>
<name>A0ABU8J4G5_9BURK</name>
<dbReference type="InterPro" id="IPR010998">
    <property type="entry name" value="Integrase_recombinase_N"/>
</dbReference>
<dbReference type="PANTHER" id="PTHR30349">
    <property type="entry name" value="PHAGE INTEGRASE-RELATED"/>
    <property type="match status" value="1"/>
</dbReference>